<dbReference type="EMBL" id="JAPDFR010000008">
    <property type="protein sequence ID" value="KAK0383977.1"/>
    <property type="molecule type" value="Genomic_DNA"/>
</dbReference>
<evidence type="ECO:0000259" key="10">
    <source>
        <dbReference type="PROSITE" id="PS51144"/>
    </source>
</evidence>
<dbReference type="PANTHER" id="PTHR18952">
    <property type="entry name" value="CARBONIC ANHYDRASE"/>
    <property type="match status" value="1"/>
</dbReference>
<evidence type="ECO:0000256" key="1">
    <source>
        <dbReference type="ARBA" id="ARBA00001947"/>
    </source>
</evidence>
<evidence type="ECO:0000256" key="3">
    <source>
        <dbReference type="ARBA" id="ARBA00010718"/>
    </source>
</evidence>
<organism evidence="11 12">
    <name type="scientific">Sarocladium strictum</name>
    <name type="common">Black bundle disease fungus</name>
    <name type="synonym">Acremonium strictum</name>
    <dbReference type="NCBI Taxonomy" id="5046"/>
    <lineage>
        <taxon>Eukaryota</taxon>
        <taxon>Fungi</taxon>
        <taxon>Dikarya</taxon>
        <taxon>Ascomycota</taxon>
        <taxon>Pezizomycotina</taxon>
        <taxon>Sordariomycetes</taxon>
        <taxon>Hypocreomycetidae</taxon>
        <taxon>Hypocreales</taxon>
        <taxon>Sarocladiaceae</taxon>
        <taxon>Sarocladium</taxon>
    </lineage>
</organism>
<dbReference type="Gene3D" id="3.10.200.10">
    <property type="entry name" value="Alpha carbonic anhydrase"/>
    <property type="match status" value="1"/>
</dbReference>
<evidence type="ECO:0000256" key="2">
    <source>
        <dbReference type="ARBA" id="ARBA00002904"/>
    </source>
</evidence>
<dbReference type="CDD" id="cd03124">
    <property type="entry name" value="alpha_CA_prokaryotic_like"/>
    <property type="match status" value="1"/>
</dbReference>
<dbReference type="InterPro" id="IPR041891">
    <property type="entry name" value="Alpha_CA_prokaryot-like"/>
</dbReference>
<dbReference type="Proteomes" id="UP001175261">
    <property type="component" value="Unassembled WGS sequence"/>
</dbReference>
<keyword evidence="6 9" id="KW-0862">Zinc</keyword>
<dbReference type="GO" id="GO:0004089">
    <property type="term" value="F:carbonate dehydratase activity"/>
    <property type="evidence" value="ECO:0007669"/>
    <property type="project" value="UniProtKB-UniRule"/>
</dbReference>
<dbReference type="EC" id="4.2.1.1" evidence="4 9"/>
<gene>
    <name evidence="11" type="ORF">NLU13_8066</name>
</gene>
<evidence type="ECO:0000256" key="8">
    <source>
        <dbReference type="ARBA" id="ARBA00048348"/>
    </source>
</evidence>
<dbReference type="SMART" id="SM01057">
    <property type="entry name" value="Carb_anhydrase"/>
    <property type="match status" value="1"/>
</dbReference>
<evidence type="ECO:0000313" key="12">
    <source>
        <dbReference type="Proteomes" id="UP001175261"/>
    </source>
</evidence>
<keyword evidence="5 9" id="KW-0479">Metal-binding</keyword>
<protein>
    <recommendedName>
        <fullName evidence="4 9">Carbonic anhydrase</fullName>
        <ecNumber evidence="4 9">4.2.1.1</ecNumber>
    </recommendedName>
</protein>
<feature type="domain" description="Alpha-carbonic anhydrase" evidence="10">
    <location>
        <begin position="36"/>
        <end position="266"/>
    </location>
</feature>
<comment type="similarity">
    <text evidence="3 9">Belongs to the alpha-carbonic anhydrase family.</text>
</comment>
<proteinExistence type="inferred from homology"/>
<keyword evidence="7 9" id="KW-0456">Lyase</keyword>
<sequence>MKSAVLLLSSSLALASAFCDHGTRAFNRRAEPSEKVKFGYEDLLGPVVWQGIDEQSAVCATGRHQSPISISQANSKAVQGSRLNFTVESYPNGAEFLNLGTTLEVLANGTMALGDKDYSLVQYHVHTPSEHRINREYYPMEVHFVFQAEDDSLAVVGIMVEVASEEQTSDFVSATFANLDKAPNAGSVTETPALDFGALQAHINNSTEGVAWNVVEKPVFMNTTLYREIKNNLKFNSRFTQNEPGAINLLDQARLLLNGQVKPGSNATGLGDDE</sequence>
<dbReference type="PANTHER" id="PTHR18952:SF265">
    <property type="entry name" value="CARBONIC ANHYDRASE"/>
    <property type="match status" value="1"/>
</dbReference>
<feature type="chain" id="PRO_5041490486" description="Carbonic anhydrase" evidence="9">
    <location>
        <begin position="18"/>
        <end position="274"/>
    </location>
</feature>
<comment type="caution">
    <text evidence="11">The sequence shown here is derived from an EMBL/GenBank/DDBJ whole genome shotgun (WGS) entry which is preliminary data.</text>
</comment>
<accession>A0AA39GAY5</accession>
<dbReference type="Pfam" id="PF00194">
    <property type="entry name" value="Carb_anhydrase"/>
    <property type="match status" value="1"/>
</dbReference>
<evidence type="ECO:0000256" key="5">
    <source>
        <dbReference type="ARBA" id="ARBA00022723"/>
    </source>
</evidence>
<comment type="function">
    <text evidence="2 9">Reversible hydration of carbon dioxide.</text>
</comment>
<dbReference type="PROSITE" id="PS00162">
    <property type="entry name" value="ALPHA_CA_1"/>
    <property type="match status" value="1"/>
</dbReference>
<reference evidence="11" key="1">
    <citation type="submission" date="2022-10" db="EMBL/GenBank/DDBJ databases">
        <title>Determination and structural analysis of whole genome sequence of Sarocladium strictum F4-1.</title>
        <authorList>
            <person name="Hu L."/>
            <person name="Jiang Y."/>
        </authorList>
    </citation>
    <scope>NUCLEOTIDE SEQUENCE</scope>
    <source>
        <strain evidence="11">F4-1</strain>
    </source>
</reference>
<name>A0AA39GAY5_SARSR</name>
<dbReference type="SUPFAM" id="SSF51069">
    <property type="entry name" value="Carbonic anhydrase"/>
    <property type="match status" value="1"/>
</dbReference>
<evidence type="ECO:0000256" key="4">
    <source>
        <dbReference type="ARBA" id="ARBA00012925"/>
    </source>
</evidence>
<evidence type="ECO:0000256" key="7">
    <source>
        <dbReference type="ARBA" id="ARBA00023239"/>
    </source>
</evidence>
<feature type="signal peptide" evidence="9">
    <location>
        <begin position="1"/>
        <end position="17"/>
    </location>
</feature>
<comment type="cofactor">
    <cofactor evidence="1 9">
        <name>Zn(2+)</name>
        <dbReference type="ChEBI" id="CHEBI:29105"/>
    </cofactor>
</comment>
<evidence type="ECO:0000256" key="6">
    <source>
        <dbReference type="ARBA" id="ARBA00022833"/>
    </source>
</evidence>
<dbReference type="InterPro" id="IPR036398">
    <property type="entry name" value="CA_dom_sf"/>
</dbReference>
<dbReference type="AlphaFoldDB" id="A0AA39GAY5"/>
<keyword evidence="9" id="KW-0732">Signal</keyword>
<evidence type="ECO:0000256" key="9">
    <source>
        <dbReference type="RuleBase" id="RU367011"/>
    </source>
</evidence>
<dbReference type="PROSITE" id="PS51144">
    <property type="entry name" value="ALPHA_CA_2"/>
    <property type="match status" value="1"/>
</dbReference>
<dbReference type="InterPro" id="IPR018338">
    <property type="entry name" value="Carbonic_anhydrase_a-class_CS"/>
</dbReference>
<comment type="catalytic activity">
    <reaction evidence="8 9">
        <text>hydrogencarbonate + H(+) = CO2 + H2O</text>
        <dbReference type="Rhea" id="RHEA:10748"/>
        <dbReference type="ChEBI" id="CHEBI:15377"/>
        <dbReference type="ChEBI" id="CHEBI:15378"/>
        <dbReference type="ChEBI" id="CHEBI:16526"/>
        <dbReference type="ChEBI" id="CHEBI:17544"/>
        <dbReference type="EC" id="4.2.1.1"/>
    </reaction>
</comment>
<dbReference type="InterPro" id="IPR023561">
    <property type="entry name" value="Carbonic_anhydrase_a-class"/>
</dbReference>
<dbReference type="InterPro" id="IPR001148">
    <property type="entry name" value="CA_dom"/>
</dbReference>
<evidence type="ECO:0000313" key="11">
    <source>
        <dbReference type="EMBL" id="KAK0383977.1"/>
    </source>
</evidence>
<keyword evidence="12" id="KW-1185">Reference proteome</keyword>
<dbReference type="GO" id="GO:0008270">
    <property type="term" value="F:zinc ion binding"/>
    <property type="evidence" value="ECO:0007669"/>
    <property type="project" value="UniProtKB-UniRule"/>
</dbReference>